<organism evidence="4 5">
    <name type="scientific">Bifiguratus adelaidae</name>
    <dbReference type="NCBI Taxonomy" id="1938954"/>
    <lineage>
        <taxon>Eukaryota</taxon>
        <taxon>Fungi</taxon>
        <taxon>Fungi incertae sedis</taxon>
        <taxon>Mucoromycota</taxon>
        <taxon>Mucoromycotina</taxon>
        <taxon>Endogonomycetes</taxon>
        <taxon>Endogonales</taxon>
        <taxon>Endogonales incertae sedis</taxon>
        <taxon>Bifiguratus</taxon>
    </lineage>
</organism>
<dbReference type="EMBL" id="MVBO01000122">
    <property type="protein sequence ID" value="OZJ02836.1"/>
    <property type="molecule type" value="Genomic_DNA"/>
</dbReference>
<dbReference type="OrthoDB" id="9876299at2759"/>
<keyword evidence="2" id="KW-0521">NADP</keyword>
<dbReference type="SUPFAM" id="SSF51735">
    <property type="entry name" value="NAD(P)-binding Rossmann-fold domains"/>
    <property type="match status" value="1"/>
</dbReference>
<dbReference type="PANTHER" id="PTHR43544">
    <property type="entry name" value="SHORT-CHAIN DEHYDROGENASE/REDUCTASE"/>
    <property type="match status" value="1"/>
</dbReference>
<evidence type="ECO:0000256" key="3">
    <source>
        <dbReference type="ARBA" id="ARBA00023002"/>
    </source>
</evidence>
<keyword evidence="3" id="KW-0560">Oxidoreductase</keyword>
<accession>A0A261XWT7</accession>
<dbReference type="InterPro" id="IPR036291">
    <property type="entry name" value="NAD(P)-bd_dom_sf"/>
</dbReference>
<dbReference type="GO" id="GO:0016491">
    <property type="term" value="F:oxidoreductase activity"/>
    <property type="evidence" value="ECO:0007669"/>
    <property type="project" value="UniProtKB-KW"/>
</dbReference>
<sequence>MATPLVELAWKLVKQLLARGDKVIAGARNPSAATGLQELKSNKLHIVQLDVLDINSIKQAYVEVSKIAPEGLDVLVNNAGTVLAFGLNLETEDASAFTKTFEANVVSVLEVTRTFLPLLEKRQRRLLVTISSNVAPNDIVAGMKQDFLGASYLVSKAAVNMLNTVFIYYYAPKGIVVLPIHPGFVKTDLTSTMAAEITPQMSVQGMLKVMDNFTIKDSGKFMDYKGDNLPC</sequence>
<dbReference type="PANTHER" id="PTHR43544:SF7">
    <property type="entry name" value="NADB-LER2"/>
    <property type="match status" value="1"/>
</dbReference>
<dbReference type="Gene3D" id="3.40.50.720">
    <property type="entry name" value="NAD(P)-binding Rossmann-like Domain"/>
    <property type="match status" value="1"/>
</dbReference>
<dbReference type="AlphaFoldDB" id="A0A261XWT7"/>
<proteinExistence type="inferred from homology"/>
<evidence type="ECO:0000313" key="4">
    <source>
        <dbReference type="EMBL" id="OZJ02836.1"/>
    </source>
</evidence>
<reference evidence="4 5" key="1">
    <citation type="journal article" date="2017" name="Mycologia">
        <title>Bifiguratus adelaidae, gen. et sp. nov., a new member of Mucoromycotina in endophytic and soil-dwelling habitats.</title>
        <authorList>
            <person name="Torres-Cruz T.J."/>
            <person name="Billingsley Tobias T.L."/>
            <person name="Almatruk M."/>
            <person name="Hesse C."/>
            <person name="Kuske C.R."/>
            <person name="Desiro A."/>
            <person name="Benucci G.M."/>
            <person name="Bonito G."/>
            <person name="Stajich J.E."/>
            <person name="Dunlap C."/>
            <person name="Arnold A.E."/>
            <person name="Porras-Alfaro A."/>
        </authorList>
    </citation>
    <scope>NUCLEOTIDE SEQUENCE [LARGE SCALE GENOMIC DNA]</scope>
    <source>
        <strain evidence="4 5">AZ0501</strain>
    </source>
</reference>
<dbReference type="InterPro" id="IPR002347">
    <property type="entry name" value="SDR_fam"/>
</dbReference>
<dbReference type="InterPro" id="IPR051468">
    <property type="entry name" value="Fungal_SecMetab_SDRs"/>
</dbReference>
<comment type="caution">
    <text evidence="4">The sequence shown here is derived from an EMBL/GenBank/DDBJ whole genome shotgun (WGS) entry which is preliminary data.</text>
</comment>
<evidence type="ECO:0008006" key="6">
    <source>
        <dbReference type="Google" id="ProtNLM"/>
    </source>
</evidence>
<keyword evidence="5" id="KW-1185">Reference proteome</keyword>
<protein>
    <recommendedName>
        <fullName evidence="6">NAD(P)-binding protein</fullName>
    </recommendedName>
</protein>
<dbReference type="GO" id="GO:0005737">
    <property type="term" value="C:cytoplasm"/>
    <property type="evidence" value="ECO:0007669"/>
    <property type="project" value="TreeGrafter"/>
</dbReference>
<dbReference type="Pfam" id="PF00106">
    <property type="entry name" value="adh_short"/>
    <property type="match status" value="1"/>
</dbReference>
<dbReference type="PRINTS" id="PR00081">
    <property type="entry name" value="GDHRDH"/>
</dbReference>
<evidence type="ECO:0000256" key="2">
    <source>
        <dbReference type="ARBA" id="ARBA00022857"/>
    </source>
</evidence>
<gene>
    <name evidence="4" type="ORF">BZG36_04357</name>
</gene>
<evidence type="ECO:0000256" key="1">
    <source>
        <dbReference type="ARBA" id="ARBA00006484"/>
    </source>
</evidence>
<name>A0A261XWT7_9FUNG</name>
<dbReference type="Proteomes" id="UP000242875">
    <property type="component" value="Unassembled WGS sequence"/>
</dbReference>
<evidence type="ECO:0000313" key="5">
    <source>
        <dbReference type="Proteomes" id="UP000242875"/>
    </source>
</evidence>
<comment type="similarity">
    <text evidence="1">Belongs to the short-chain dehydrogenases/reductases (SDR) family.</text>
</comment>